<feature type="region of interest" description="Disordered" evidence="1">
    <location>
        <begin position="1"/>
        <end position="23"/>
    </location>
</feature>
<protein>
    <submittedName>
        <fullName evidence="2">Uncharacterized protein</fullName>
    </submittedName>
</protein>
<evidence type="ECO:0000313" key="2">
    <source>
        <dbReference type="EMBL" id="CAA3027762.1"/>
    </source>
</evidence>
<gene>
    <name evidence="2" type="ORF">OLEA9_A058383</name>
</gene>
<comment type="caution">
    <text evidence="2">The sequence shown here is derived from an EMBL/GenBank/DDBJ whole genome shotgun (WGS) entry which is preliminary data.</text>
</comment>
<accession>A0A8S0V9X9</accession>
<proteinExistence type="predicted"/>
<keyword evidence="3" id="KW-1185">Reference proteome</keyword>
<dbReference type="Proteomes" id="UP000594638">
    <property type="component" value="Unassembled WGS sequence"/>
</dbReference>
<dbReference type="Gramene" id="OE9A058383T1">
    <property type="protein sequence ID" value="OE9A058383C1"/>
    <property type="gene ID" value="OE9A058383"/>
</dbReference>
<name>A0A8S0V9X9_OLEEU</name>
<organism evidence="2 3">
    <name type="scientific">Olea europaea subsp. europaea</name>
    <dbReference type="NCBI Taxonomy" id="158383"/>
    <lineage>
        <taxon>Eukaryota</taxon>
        <taxon>Viridiplantae</taxon>
        <taxon>Streptophyta</taxon>
        <taxon>Embryophyta</taxon>
        <taxon>Tracheophyta</taxon>
        <taxon>Spermatophyta</taxon>
        <taxon>Magnoliopsida</taxon>
        <taxon>eudicotyledons</taxon>
        <taxon>Gunneridae</taxon>
        <taxon>Pentapetalae</taxon>
        <taxon>asterids</taxon>
        <taxon>lamiids</taxon>
        <taxon>Lamiales</taxon>
        <taxon>Oleaceae</taxon>
        <taxon>Oleeae</taxon>
        <taxon>Olea</taxon>
    </lineage>
</organism>
<evidence type="ECO:0000313" key="3">
    <source>
        <dbReference type="Proteomes" id="UP000594638"/>
    </source>
</evidence>
<sequence>MGGKRRSDNGIWGNEVEGSEDRNGSLISWPTVFNWESQKQFSNLLVVLSEILKYSQ</sequence>
<evidence type="ECO:0000256" key="1">
    <source>
        <dbReference type="SAM" id="MobiDB-lite"/>
    </source>
</evidence>
<dbReference type="AlphaFoldDB" id="A0A8S0V9X9"/>
<dbReference type="EMBL" id="CACTIH010009218">
    <property type="protein sequence ID" value="CAA3027762.1"/>
    <property type="molecule type" value="Genomic_DNA"/>
</dbReference>
<reference evidence="2 3" key="1">
    <citation type="submission" date="2019-12" db="EMBL/GenBank/DDBJ databases">
        <authorList>
            <person name="Alioto T."/>
            <person name="Alioto T."/>
            <person name="Gomez Garrido J."/>
        </authorList>
    </citation>
    <scope>NUCLEOTIDE SEQUENCE [LARGE SCALE GENOMIC DNA]</scope>
</reference>